<protein>
    <recommendedName>
        <fullName evidence="3">Aspartate aminotransferase family protein</fullName>
    </recommendedName>
</protein>
<dbReference type="EMBL" id="DXBZ01000121">
    <property type="protein sequence ID" value="HIZ18705.1"/>
    <property type="molecule type" value="Genomic_DNA"/>
</dbReference>
<reference evidence="1" key="1">
    <citation type="journal article" date="2021" name="PeerJ">
        <title>Extensive microbial diversity within the chicken gut microbiome revealed by metagenomics and culture.</title>
        <authorList>
            <person name="Gilroy R."/>
            <person name="Ravi A."/>
            <person name="Getino M."/>
            <person name="Pursley I."/>
            <person name="Horton D.L."/>
            <person name="Alikhan N.F."/>
            <person name="Baker D."/>
            <person name="Gharbi K."/>
            <person name="Hall N."/>
            <person name="Watson M."/>
            <person name="Adriaenssens E.M."/>
            <person name="Foster-Nyarko E."/>
            <person name="Jarju S."/>
            <person name="Secka A."/>
            <person name="Antonio M."/>
            <person name="Oren A."/>
            <person name="Chaudhuri R.R."/>
            <person name="La Ragione R."/>
            <person name="Hildebrand F."/>
            <person name="Pallen M.J."/>
        </authorList>
    </citation>
    <scope>NUCLEOTIDE SEQUENCE</scope>
    <source>
        <strain evidence="1">ChiHecolR3B27-1887</strain>
    </source>
</reference>
<gene>
    <name evidence="1" type="ORF">IAA22_06320</name>
</gene>
<evidence type="ECO:0008006" key="3">
    <source>
        <dbReference type="Google" id="ProtNLM"/>
    </source>
</evidence>
<comment type="caution">
    <text evidence="1">The sequence shown here is derived from an EMBL/GenBank/DDBJ whole genome shotgun (WGS) entry which is preliminary data.</text>
</comment>
<reference evidence="1" key="2">
    <citation type="submission" date="2021-04" db="EMBL/GenBank/DDBJ databases">
        <authorList>
            <person name="Gilroy R."/>
        </authorList>
    </citation>
    <scope>NUCLEOTIDE SEQUENCE</scope>
    <source>
        <strain evidence="1">ChiHecolR3B27-1887</strain>
    </source>
</reference>
<feature type="non-terminal residue" evidence="1">
    <location>
        <position position="1"/>
    </location>
</feature>
<dbReference type="Gene3D" id="3.90.1150.10">
    <property type="entry name" value="Aspartate Aminotransferase, domain 1"/>
    <property type="match status" value="1"/>
</dbReference>
<organism evidence="1 2">
    <name type="scientific">Candidatus Olsenella stercoravium</name>
    <dbReference type="NCBI Taxonomy" id="2838713"/>
    <lineage>
        <taxon>Bacteria</taxon>
        <taxon>Bacillati</taxon>
        <taxon>Actinomycetota</taxon>
        <taxon>Coriobacteriia</taxon>
        <taxon>Coriobacteriales</taxon>
        <taxon>Atopobiaceae</taxon>
        <taxon>Olsenella</taxon>
    </lineage>
</organism>
<evidence type="ECO:0000313" key="2">
    <source>
        <dbReference type="Proteomes" id="UP000824029"/>
    </source>
</evidence>
<accession>A0A9D2IQ64</accession>
<name>A0A9D2IQ64_9ACTN</name>
<dbReference type="InterPro" id="IPR015424">
    <property type="entry name" value="PyrdxlP-dep_Trfase"/>
</dbReference>
<evidence type="ECO:0000313" key="1">
    <source>
        <dbReference type="EMBL" id="HIZ18705.1"/>
    </source>
</evidence>
<proteinExistence type="predicted"/>
<dbReference type="Proteomes" id="UP000824029">
    <property type="component" value="Unassembled WGS sequence"/>
</dbReference>
<sequence length="91" mass="10178">YQGWMCARLLAFSNGDLQALFDRSDGFYRRQLVLTTKEKPAGRVDDPDLAEGLVMNHVGDSILRFLPPLVITAEQIDEACDRLEALIGRLA</sequence>
<dbReference type="AlphaFoldDB" id="A0A9D2IQ64"/>
<dbReference type="SUPFAM" id="SSF53383">
    <property type="entry name" value="PLP-dependent transferases"/>
    <property type="match status" value="1"/>
</dbReference>
<dbReference type="InterPro" id="IPR015422">
    <property type="entry name" value="PyrdxlP-dep_Trfase_small"/>
</dbReference>